<organism evidence="2">
    <name type="scientific">marine sediment metagenome</name>
    <dbReference type="NCBI Taxonomy" id="412755"/>
    <lineage>
        <taxon>unclassified sequences</taxon>
        <taxon>metagenomes</taxon>
        <taxon>ecological metagenomes</taxon>
    </lineage>
</organism>
<protein>
    <recommendedName>
        <fullName evidence="1">N-acetyltransferase domain-containing protein</fullName>
    </recommendedName>
</protein>
<reference evidence="2" key="1">
    <citation type="journal article" date="2015" name="Nature">
        <title>Complex archaea that bridge the gap between prokaryotes and eukaryotes.</title>
        <authorList>
            <person name="Spang A."/>
            <person name="Saw J.H."/>
            <person name="Jorgensen S.L."/>
            <person name="Zaremba-Niedzwiedzka K."/>
            <person name="Martijn J."/>
            <person name="Lind A.E."/>
            <person name="van Eijk R."/>
            <person name="Schleper C."/>
            <person name="Guy L."/>
            <person name="Ettema T.J."/>
        </authorList>
    </citation>
    <scope>NUCLEOTIDE SEQUENCE</scope>
</reference>
<dbReference type="EMBL" id="LAZR01000090">
    <property type="protein sequence ID" value="KKN93021.1"/>
    <property type="molecule type" value="Genomic_DNA"/>
</dbReference>
<gene>
    <name evidence="2" type="ORF">LCGC14_0203210</name>
</gene>
<evidence type="ECO:0000313" key="2">
    <source>
        <dbReference type="EMBL" id="KKN93021.1"/>
    </source>
</evidence>
<dbReference type="PROSITE" id="PS51186">
    <property type="entry name" value="GNAT"/>
    <property type="match status" value="1"/>
</dbReference>
<dbReference type="Gene3D" id="3.40.630.30">
    <property type="match status" value="1"/>
</dbReference>
<dbReference type="SUPFAM" id="SSF55729">
    <property type="entry name" value="Acyl-CoA N-acyltransferases (Nat)"/>
    <property type="match status" value="1"/>
</dbReference>
<accession>A0A0F9X2J5</accession>
<dbReference type="Pfam" id="PF00583">
    <property type="entry name" value="Acetyltransf_1"/>
    <property type="match status" value="1"/>
</dbReference>
<dbReference type="GO" id="GO:0016747">
    <property type="term" value="F:acyltransferase activity, transferring groups other than amino-acyl groups"/>
    <property type="evidence" value="ECO:0007669"/>
    <property type="project" value="InterPro"/>
</dbReference>
<evidence type="ECO:0000259" key="1">
    <source>
        <dbReference type="PROSITE" id="PS51186"/>
    </source>
</evidence>
<dbReference type="InterPro" id="IPR000182">
    <property type="entry name" value="GNAT_dom"/>
</dbReference>
<dbReference type="InterPro" id="IPR016181">
    <property type="entry name" value="Acyl_CoA_acyltransferase"/>
</dbReference>
<comment type="caution">
    <text evidence="2">The sequence shown here is derived from an EMBL/GenBank/DDBJ whole genome shotgun (WGS) entry which is preliminary data.</text>
</comment>
<dbReference type="AlphaFoldDB" id="A0A0F9X2J5"/>
<sequence length="166" mass="18241">MKLIWRPMLTGDLAGVVALAERVHPDLPEDAAVFHDRLRLYPRGCLVLADGAHGPIAGYVVAHPWRDGPPPKLATVLGVLPEPGACFYIHDVVVAPEARKTGHSRVVVEQLLELSSSYRCASLVSVYGTVPFWSRFGFRDASETLPPGALRAYGADARFMMRPRRQ</sequence>
<proteinExistence type="predicted"/>
<feature type="domain" description="N-acetyltransferase" evidence="1">
    <location>
        <begin position="3"/>
        <end position="165"/>
    </location>
</feature>
<name>A0A0F9X2J5_9ZZZZ</name>